<evidence type="ECO:0000259" key="2">
    <source>
        <dbReference type="Pfam" id="PF23635"/>
    </source>
</evidence>
<evidence type="ECO:0000259" key="1">
    <source>
        <dbReference type="Pfam" id="PF00646"/>
    </source>
</evidence>
<dbReference type="AlphaFoldDB" id="M8B3E4"/>
<dbReference type="InterPro" id="IPR056594">
    <property type="entry name" value="AT5G49610-like_b-prop"/>
</dbReference>
<dbReference type="EnsemblPlants" id="EMT08145">
    <property type="protein sequence ID" value="EMT08145"/>
    <property type="gene ID" value="F775_13381"/>
</dbReference>
<feature type="domain" description="F-box protein AT5G49610-like beta-propeller" evidence="2">
    <location>
        <begin position="121"/>
        <end position="299"/>
    </location>
</feature>
<dbReference type="PANTHER" id="PTHR32133:SF335">
    <property type="entry name" value="F-BOX ASSOCIATED DOMAIN-CONTAINING PROTEIN"/>
    <property type="match status" value="1"/>
</dbReference>
<proteinExistence type="predicted"/>
<dbReference type="Pfam" id="PF23635">
    <property type="entry name" value="Beta-prop_AT5G49610-like"/>
    <property type="match status" value="1"/>
</dbReference>
<dbReference type="PANTHER" id="PTHR32133">
    <property type="entry name" value="OS07G0120400 PROTEIN"/>
    <property type="match status" value="1"/>
</dbReference>
<dbReference type="InterPro" id="IPR036047">
    <property type="entry name" value="F-box-like_dom_sf"/>
</dbReference>
<feature type="domain" description="F-box" evidence="1">
    <location>
        <begin position="37"/>
        <end position="75"/>
    </location>
</feature>
<dbReference type="OMA" id="GKLCIGF"/>
<evidence type="ECO:0000313" key="3">
    <source>
        <dbReference type="EnsemblPlants" id="EMT08145"/>
    </source>
</evidence>
<dbReference type="Pfam" id="PF00646">
    <property type="entry name" value="F-box"/>
    <property type="match status" value="1"/>
</dbReference>
<dbReference type="SUPFAM" id="SSF81383">
    <property type="entry name" value="F-box domain"/>
    <property type="match status" value="1"/>
</dbReference>
<name>M8B3E4_AEGTA</name>
<sequence>MDSLSGRVGGSERLLPVIPVDELSGRSAASPLPLPHDDLLLEILLHLPPEPIYLLRASLVSKHWLRLIHDARFLRRFRAFHGTPPVLDFLNNQPEAPLFVPTSAAFAAPSSTTSHDSWWALDCRHGRALLQSRNSGNPLVWDLMSGENRCLPRPPPALDDYDLGYGFNAAVLRADGEEDRVHCRSCPFLVAMAFTNRDDAGLISACVYSFDTGVWGDVISVATEEDIEMHPTALVGDTLYWLMSAGCILALDLDKHSLQTTEVPNDMFCYYKGTIVLMPAEGGGLGFATVEDFNLLLFSRVSTIDGTLV</sequence>
<reference evidence="3" key="1">
    <citation type="submission" date="2015-06" db="UniProtKB">
        <authorList>
            <consortium name="EnsemblPlants"/>
        </authorList>
    </citation>
    <scope>IDENTIFICATION</scope>
</reference>
<dbReference type="ExpressionAtlas" id="M8B3E4">
    <property type="expression patterns" value="baseline"/>
</dbReference>
<dbReference type="InterPro" id="IPR001810">
    <property type="entry name" value="F-box_dom"/>
</dbReference>
<protein>
    <submittedName>
        <fullName evidence="3">Uncharacterized protein</fullName>
    </submittedName>
</protein>
<organism evidence="3">
    <name type="scientific">Aegilops tauschii</name>
    <name type="common">Tausch's goatgrass</name>
    <name type="synonym">Aegilops squarrosa</name>
    <dbReference type="NCBI Taxonomy" id="37682"/>
    <lineage>
        <taxon>Eukaryota</taxon>
        <taxon>Viridiplantae</taxon>
        <taxon>Streptophyta</taxon>
        <taxon>Embryophyta</taxon>
        <taxon>Tracheophyta</taxon>
        <taxon>Spermatophyta</taxon>
        <taxon>Magnoliopsida</taxon>
        <taxon>Liliopsida</taxon>
        <taxon>Poales</taxon>
        <taxon>Poaceae</taxon>
        <taxon>BOP clade</taxon>
        <taxon>Pooideae</taxon>
        <taxon>Triticodae</taxon>
        <taxon>Triticeae</taxon>
        <taxon>Triticinae</taxon>
        <taxon>Aegilops</taxon>
    </lineage>
</organism>
<dbReference type="Gene3D" id="1.20.1280.50">
    <property type="match status" value="1"/>
</dbReference>
<accession>M8B3E4</accession>